<reference evidence="14" key="1">
    <citation type="submission" date="2016-10" db="EMBL/GenBank/DDBJ databases">
        <authorList>
            <person name="Varghese N."/>
            <person name="Submissions S."/>
        </authorList>
    </citation>
    <scope>NUCLEOTIDE SEQUENCE [LARGE SCALE GENOMIC DNA]</scope>
    <source>
        <strain evidence="14">DSM 8987</strain>
    </source>
</reference>
<name>A0A1G7BZN5_9BACT</name>
<dbReference type="GO" id="GO:0009228">
    <property type="term" value="P:thiamine biosynthetic process"/>
    <property type="evidence" value="ECO:0007669"/>
    <property type="project" value="UniProtKB-KW"/>
</dbReference>
<keyword evidence="8" id="KW-0784">Thiamine biosynthesis</keyword>
<comment type="similarity">
    <text evidence="3">Belongs to the NMT1/THI5 family.</text>
</comment>
<dbReference type="Gene3D" id="3.40.190.10">
    <property type="entry name" value="Periplasmic binding protein-like II"/>
    <property type="match status" value="2"/>
</dbReference>
<dbReference type="STRING" id="57664.SAMN05661003_10817"/>
<dbReference type="InterPro" id="IPR015168">
    <property type="entry name" value="SsuA/THI5"/>
</dbReference>
<dbReference type="PANTHER" id="PTHR31528">
    <property type="entry name" value="4-AMINO-5-HYDROXYMETHYL-2-METHYLPYRIMIDINE PHOSPHATE SYNTHASE THI11-RELATED"/>
    <property type="match status" value="1"/>
</dbReference>
<evidence type="ECO:0000256" key="9">
    <source>
        <dbReference type="ARBA" id="ARBA00023004"/>
    </source>
</evidence>
<dbReference type="EMBL" id="FNAQ01000008">
    <property type="protein sequence ID" value="SDE32568.1"/>
    <property type="molecule type" value="Genomic_DNA"/>
</dbReference>
<evidence type="ECO:0000256" key="5">
    <source>
        <dbReference type="ARBA" id="ARBA00022679"/>
    </source>
</evidence>
<evidence type="ECO:0000313" key="13">
    <source>
        <dbReference type="EMBL" id="SDE32568.1"/>
    </source>
</evidence>
<sequence>MFTSSRRPAPLIALLLAILLPATLFWATPLQAAQPLRLVLQWEHQAQFAGYYVAQELGYYAEEGLQVEIVPGGPAIDAPTLVENGEADFCSAMLAPVLARQAETAVDAERGLVLLLQLINRSTLTLVAWKNGADGHSPIHSIADLDGRRVSLWPAFATAYHQFFARQGVRPQVVPQHYSLSLFLRRGVDACSAMLYNEYHSLLQQGVNREELSLFDFHALGFYLPEDGLYCRRGFYQQQPQRCAAFARASLRGWQTARQQPQLALDLVMRQVEAANLPVNRAHMAWMLQQVLQAIFAPEDQSWPTGRLRPEDYTGAGTLLGLSGRLPSYDDFVTPEARHGLH</sequence>
<evidence type="ECO:0000256" key="4">
    <source>
        <dbReference type="ARBA" id="ARBA00011738"/>
    </source>
</evidence>
<evidence type="ECO:0000256" key="10">
    <source>
        <dbReference type="ARBA" id="ARBA00033171"/>
    </source>
</evidence>
<dbReference type="GO" id="GO:0016740">
    <property type="term" value="F:transferase activity"/>
    <property type="evidence" value="ECO:0007669"/>
    <property type="project" value="UniProtKB-KW"/>
</dbReference>
<protein>
    <recommendedName>
        <fullName evidence="10">Thiamine pyrimidine synthase</fullName>
    </recommendedName>
</protein>
<proteinExistence type="inferred from homology"/>
<dbReference type="Pfam" id="PF09084">
    <property type="entry name" value="NMT1"/>
    <property type="match status" value="1"/>
</dbReference>
<evidence type="ECO:0000256" key="7">
    <source>
        <dbReference type="ARBA" id="ARBA00022898"/>
    </source>
</evidence>
<keyword evidence="9" id="KW-0408">Iron</keyword>
<evidence type="ECO:0000256" key="2">
    <source>
        <dbReference type="ARBA" id="ARBA00004948"/>
    </source>
</evidence>
<feature type="domain" description="SsuA/THI5-like" evidence="12">
    <location>
        <begin position="46"/>
        <end position="263"/>
    </location>
</feature>
<dbReference type="GO" id="GO:0046872">
    <property type="term" value="F:metal ion binding"/>
    <property type="evidence" value="ECO:0007669"/>
    <property type="project" value="UniProtKB-KW"/>
</dbReference>
<comment type="subunit">
    <text evidence="4">Homodimer.</text>
</comment>
<evidence type="ECO:0000256" key="1">
    <source>
        <dbReference type="ARBA" id="ARBA00003469"/>
    </source>
</evidence>
<evidence type="ECO:0000256" key="3">
    <source>
        <dbReference type="ARBA" id="ARBA00009406"/>
    </source>
</evidence>
<keyword evidence="14" id="KW-1185">Reference proteome</keyword>
<evidence type="ECO:0000313" key="14">
    <source>
        <dbReference type="Proteomes" id="UP000243205"/>
    </source>
</evidence>
<evidence type="ECO:0000256" key="11">
    <source>
        <dbReference type="ARBA" id="ARBA00048179"/>
    </source>
</evidence>
<organism evidence="13 14">
    <name type="scientific">Desulfuromonas thiophila</name>
    <dbReference type="NCBI Taxonomy" id="57664"/>
    <lineage>
        <taxon>Bacteria</taxon>
        <taxon>Pseudomonadati</taxon>
        <taxon>Thermodesulfobacteriota</taxon>
        <taxon>Desulfuromonadia</taxon>
        <taxon>Desulfuromonadales</taxon>
        <taxon>Desulfuromonadaceae</taxon>
        <taxon>Desulfuromonas</taxon>
    </lineage>
</organism>
<dbReference type="RefSeq" id="WP_092078299.1">
    <property type="nucleotide sequence ID" value="NZ_FNAQ01000008.1"/>
</dbReference>
<dbReference type="InterPro" id="IPR027939">
    <property type="entry name" value="NMT1/THI5"/>
</dbReference>
<dbReference type="PANTHER" id="PTHR31528:SF1">
    <property type="entry name" value="4-AMINO-5-HYDROXYMETHYL-2-METHYLPYRIMIDINE PHOSPHATE SYNTHASE THI11-RELATED"/>
    <property type="match status" value="1"/>
</dbReference>
<dbReference type="OrthoDB" id="174578at2"/>
<dbReference type="SUPFAM" id="SSF53850">
    <property type="entry name" value="Periplasmic binding protein-like II"/>
    <property type="match status" value="1"/>
</dbReference>
<comment type="catalytic activity">
    <reaction evidence="11">
        <text>N(6)-(pyridoxal phosphate)-L-lysyl-[4-amino-5-hydroxymethyl-2-methylpyrimidine phosphate synthase] + L-histidyl-[4-amino-5-hydroxymethyl-2-methylpyrimidine phosphate synthase] + 2 Fe(3+) + 4 H2O = L-lysyl-[4-amino-5-hydroxymethyl-2-methylpyrimidine phosphate synthase] + (2S)-2-amino-5-hydroxy-4-oxopentanoyl-[4-amino-5-hydroxymethyl-2-methylpyrimidine phosphate synthase] + 4-amino-2-methyl-5-(phosphooxymethyl)pyrimidine + 3-oxopropanoate + 2 Fe(2+) + 2 H(+)</text>
        <dbReference type="Rhea" id="RHEA:65756"/>
        <dbReference type="Rhea" id="RHEA-COMP:16892"/>
        <dbReference type="Rhea" id="RHEA-COMP:16893"/>
        <dbReference type="Rhea" id="RHEA-COMP:16894"/>
        <dbReference type="Rhea" id="RHEA-COMP:16895"/>
        <dbReference type="ChEBI" id="CHEBI:15377"/>
        <dbReference type="ChEBI" id="CHEBI:15378"/>
        <dbReference type="ChEBI" id="CHEBI:29033"/>
        <dbReference type="ChEBI" id="CHEBI:29034"/>
        <dbReference type="ChEBI" id="CHEBI:29969"/>
        <dbReference type="ChEBI" id="CHEBI:29979"/>
        <dbReference type="ChEBI" id="CHEBI:33190"/>
        <dbReference type="ChEBI" id="CHEBI:58354"/>
        <dbReference type="ChEBI" id="CHEBI:143915"/>
        <dbReference type="ChEBI" id="CHEBI:157692"/>
    </reaction>
    <physiologicalReaction direction="left-to-right" evidence="11">
        <dbReference type="Rhea" id="RHEA:65757"/>
    </physiologicalReaction>
</comment>
<dbReference type="AlphaFoldDB" id="A0A1G7BZN5"/>
<evidence type="ECO:0000256" key="8">
    <source>
        <dbReference type="ARBA" id="ARBA00022977"/>
    </source>
</evidence>
<keyword evidence="7" id="KW-0663">Pyridoxal phosphate</keyword>
<keyword evidence="5" id="KW-0808">Transferase</keyword>
<keyword evidence="6" id="KW-0479">Metal-binding</keyword>
<dbReference type="Proteomes" id="UP000243205">
    <property type="component" value="Unassembled WGS sequence"/>
</dbReference>
<comment type="pathway">
    <text evidence="2">Cofactor biosynthesis; thiamine diphosphate biosynthesis.</text>
</comment>
<evidence type="ECO:0000259" key="12">
    <source>
        <dbReference type="Pfam" id="PF09084"/>
    </source>
</evidence>
<accession>A0A1G7BZN5</accession>
<gene>
    <name evidence="13" type="ORF">SAMN05661003_10817</name>
</gene>
<comment type="function">
    <text evidence="1">Responsible for the formation of the pyrimidine heterocycle in the thiamine biosynthesis pathway. Catalyzes the formation of hydroxymethylpyrimidine phosphate (HMP-P) from histidine and pyridoxal phosphate (PLP). The protein uses PLP and the active site histidine to form HMP-P, generating an inactive enzyme. The enzyme can only undergo a single turnover, which suggests it is a suicide enzyme.</text>
</comment>
<evidence type="ECO:0000256" key="6">
    <source>
        <dbReference type="ARBA" id="ARBA00022723"/>
    </source>
</evidence>